<sequence length="18" mass="2093">MELLKNFERQPGKVSFIG</sequence>
<evidence type="ECO:0000313" key="1">
    <source>
        <dbReference type="EnsemblMetazoa" id="MESCA009228-PA"/>
    </source>
</evidence>
<accession>T1GZC9</accession>
<proteinExistence type="predicted"/>
<dbReference type="EnsemblMetazoa" id="MESCA009228-RA">
    <property type="protein sequence ID" value="MESCA009228-PA"/>
    <property type="gene ID" value="MESCA009228"/>
</dbReference>
<dbReference type="Proteomes" id="UP000015102">
    <property type="component" value="Unassembled WGS sequence"/>
</dbReference>
<reference evidence="2" key="1">
    <citation type="submission" date="2013-02" db="EMBL/GenBank/DDBJ databases">
        <authorList>
            <person name="Hughes D."/>
        </authorList>
    </citation>
    <scope>NUCLEOTIDE SEQUENCE</scope>
    <source>
        <strain>Durham</strain>
        <strain evidence="2">NC isolate 2 -- Noor lab</strain>
    </source>
</reference>
<organism evidence="1 2">
    <name type="scientific">Megaselia scalaris</name>
    <name type="common">Humpbacked fly</name>
    <name type="synonym">Phora scalaris</name>
    <dbReference type="NCBI Taxonomy" id="36166"/>
    <lineage>
        <taxon>Eukaryota</taxon>
        <taxon>Metazoa</taxon>
        <taxon>Ecdysozoa</taxon>
        <taxon>Arthropoda</taxon>
        <taxon>Hexapoda</taxon>
        <taxon>Insecta</taxon>
        <taxon>Pterygota</taxon>
        <taxon>Neoptera</taxon>
        <taxon>Endopterygota</taxon>
        <taxon>Diptera</taxon>
        <taxon>Brachycera</taxon>
        <taxon>Muscomorpha</taxon>
        <taxon>Platypezoidea</taxon>
        <taxon>Phoridae</taxon>
        <taxon>Megaseliini</taxon>
        <taxon>Megaselia</taxon>
    </lineage>
</organism>
<dbReference type="HOGENOM" id="CLU_3431734_0_0_1"/>
<dbReference type="EMBL" id="CAQQ02378988">
    <property type="status" value="NOT_ANNOTATED_CDS"/>
    <property type="molecule type" value="Genomic_DNA"/>
</dbReference>
<name>T1GZC9_MEGSC</name>
<reference evidence="1" key="2">
    <citation type="submission" date="2015-06" db="UniProtKB">
        <authorList>
            <consortium name="EnsemblMetazoa"/>
        </authorList>
    </citation>
    <scope>IDENTIFICATION</scope>
</reference>
<protein>
    <submittedName>
        <fullName evidence="1">Uncharacterized protein</fullName>
    </submittedName>
</protein>
<keyword evidence="2" id="KW-1185">Reference proteome</keyword>
<evidence type="ECO:0000313" key="2">
    <source>
        <dbReference type="Proteomes" id="UP000015102"/>
    </source>
</evidence>
<dbReference type="AlphaFoldDB" id="T1GZC9"/>